<keyword evidence="1" id="KW-0732">Signal</keyword>
<dbReference type="InterPro" id="IPR006680">
    <property type="entry name" value="Amidohydro-rel"/>
</dbReference>
<dbReference type="SUPFAM" id="SSF51338">
    <property type="entry name" value="Composite domain of metallo-dependent hydrolases"/>
    <property type="match status" value="1"/>
</dbReference>
<dbReference type="Pfam" id="PF01979">
    <property type="entry name" value="Amidohydro_1"/>
    <property type="match status" value="1"/>
</dbReference>
<dbReference type="Proteomes" id="UP001597393">
    <property type="component" value="Unassembled WGS sequence"/>
</dbReference>
<dbReference type="PIRSF" id="PIRSF039004">
    <property type="entry name" value="ADE_EF_0837"/>
    <property type="match status" value="1"/>
</dbReference>
<protein>
    <submittedName>
        <fullName evidence="3">Amidohydrolase/deacetylase family metallohydrolase</fullName>
    </submittedName>
</protein>
<dbReference type="InterPro" id="IPR032466">
    <property type="entry name" value="Metal_Hydrolase"/>
</dbReference>
<organism evidence="3 4">
    <name type="scientific">Sphingobacterium corticis</name>
    <dbReference type="NCBI Taxonomy" id="1812823"/>
    <lineage>
        <taxon>Bacteria</taxon>
        <taxon>Pseudomonadati</taxon>
        <taxon>Bacteroidota</taxon>
        <taxon>Sphingobacteriia</taxon>
        <taxon>Sphingobacteriales</taxon>
        <taxon>Sphingobacteriaceae</taxon>
        <taxon>Sphingobacterium</taxon>
    </lineage>
</organism>
<sequence>MKIKKLIALLLTAMCLSTNAQEFDIVIKGGHVIDPKNKIDGTMDVAVLDGLIAEVSKNIDTARALQVVHANGLYVVPGLIDIHTHHFWGTQLDQNYMNGPNAFPPDGFTFRNGITTVVDAGSSGWSTFPDFKKQTIDLSKTRVLAFLNIVGQGMRGGGYEQNTSDMDAKMSALTAKQFKDHVVGFKVAHYEGYDWTPVEQAVKAGKLAGGLPTMIDFGGSTPPLPIRDLFLEKLQPGDIFTHAFAQLGGREYLVDMDTEKVKPFVYEARKRGINFDVGYGGISFAFSQAIPAVKEGFYPDAISTDIHIGSMNGSMKDLLTVMDKFMAMGMPLNAVIEASSWKPAQIIKRPELGNLSVGAPADIAVLGLRKGNFGFFDYIGHRITSKERLECEITVRAGEIVFDYNGLAYPLNVDFKKYIREENLRRQSMREH</sequence>
<dbReference type="PANTHER" id="PTHR42717">
    <property type="entry name" value="DIHYDROOROTASE-RELATED"/>
    <property type="match status" value="1"/>
</dbReference>
<keyword evidence="4" id="KW-1185">Reference proteome</keyword>
<dbReference type="RefSeq" id="WP_380869731.1">
    <property type="nucleotide sequence ID" value="NZ_JBHUMA010000006.1"/>
</dbReference>
<dbReference type="InterPro" id="IPR020043">
    <property type="entry name" value="Deacetylase_Atu3266-like"/>
</dbReference>
<dbReference type="EMBL" id="JBHUMA010000006">
    <property type="protein sequence ID" value="MFD2599605.1"/>
    <property type="molecule type" value="Genomic_DNA"/>
</dbReference>
<dbReference type="PANTHER" id="PTHR42717:SF1">
    <property type="entry name" value="IMIDAZOLONEPROPIONASE AND RELATED AMIDOHYDROLASES"/>
    <property type="match status" value="1"/>
</dbReference>
<feature type="chain" id="PRO_5046480265" evidence="1">
    <location>
        <begin position="21"/>
        <end position="432"/>
    </location>
</feature>
<dbReference type="SUPFAM" id="SSF51556">
    <property type="entry name" value="Metallo-dependent hydrolases"/>
    <property type="match status" value="1"/>
</dbReference>
<evidence type="ECO:0000256" key="1">
    <source>
        <dbReference type="SAM" id="SignalP"/>
    </source>
</evidence>
<evidence type="ECO:0000259" key="2">
    <source>
        <dbReference type="Pfam" id="PF01979"/>
    </source>
</evidence>
<accession>A0ABW5NL12</accession>
<name>A0ABW5NL12_9SPHI</name>
<dbReference type="InterPro" id="IPR011059">
    <property type="entry name" value="Metal-dep_hydrolase_composite"/>
</dbReference>
<evidence type="ECO:0000313" key="4">
    <source>
        <dbReference type="Proteomes" id="UP001597393"/>
    </source>
</evidence>
<dbReference type="Gene3D" id="3.20.20.140">
    <property type="entry name" value="Metal-dependent hydrolases"/>
    <property type="match status" value="1"/>
</dbReference>
<reference evidence="4" key="1">
    <citation type="journal article" date="2019" name="Int. J. Syst. Evol. Microbiol.">
        <title>The Global Catalogue of Microorganisms (GCM) 10K type strain sequencing project: providing services to taxonomists for standard genome sequencing and annotation.</title>
        <authorList>
            <consortium name="The Broad Institute Genomics Platform"/>
            <consortium name="The Broad Institute Genome Sequencing Center for Infectious Disease"/>
            <person name="Wu L."/>
            <person name="Ma J."/>
        </authorList>
    </citation>
    <scope>NUCLEOTIDE SEQUENCE [LARGE SCALE GENOMIC DNA]</scope>
    <source>
        <strain evidence="4">KCTC 42248</strain>
    </source>
</reference>
<proteinExistence type="predicted"/>
<feature type="signal peptide" evidence="1">
    <location>
        <begin position="1"/>
        <end position="20"/>
    </location>
</feature>
<feature type="domain" description="Amidohydrolase-related" evidence="2">
    <location>
        <begin position="289"/>
        <end position="368"/>
    </location>
</feature>
<gene>
    <name evidence="3" type="ORF">ACFSQ3_11630</name>
</gene>
<dbReference type="Gene3D" id="2.30.40.10">
    <property type="entry name" value="Urease, subunit C, domain 1"/>
    <property type="match status" value="1"/>
</dbReference>
<dbReference type="NCBIfam" id="NF006689">
    <property type="entry name" value="PRK09237.1"/>
    <property type="match status" value="1"/>
</dbReference>
<evidence type="ECO:0000313" key="3">
    <source>
        <dbReference type="EMBL" id="MFD2599605.1"/>
    </source>
</evidence>
<comment type="caution">
    <text evidence="3">The sequence shown here is derived from an EMBL/GenBank/DDBJ whole genome shotgun (WGS) entry which is preliminary data.</text>
</comment>